<comment type="caution">
    <text evidence="6">The sequence shown here is derived from an EMBL/GenBank/DDBJ whole genome shotgun (WGS) entry which is preliminary data.</text>
</comment>
<dbReference type="Proteomes" id="UP000813462">
    <property type="component" value="Unassembled WGS sequence"/>
</dbReference>
<reference evidence="6" key="1">
    <citation type="journal article" date="2021" name="Front. Plant Sci.">
        <title>Chromosome-Scale Genome Assembly for Chinese Sour Jujube and Insights Into Its Genome Evolution and Domestication Signature.</title>
        <authorList>
            <person name="Shen L.-Y."/>
            <person name="Luo H."/>
            <person name="Wang X.-L."/>
            <person name="Wang X.-M."/>
            <person name="Qiu X.-J."/>
            <person name="Liu H."/>
            <person name="Zhou S.-S."/>
            <person name="Jia K.-H."/>
            <person name="Nie S."/>
            <person name="Bao Y.-T."/>
            <person name="Zhang R.-G."/>
            <person name="Yun Q.-Z."/>
            <person name="Chai Y.-H."/>
            <person name="Lu J.-Y."/>
            <person name="Li Y."/>
            <person name="Zhao S.-W."/>
            <person name="Mao J.-F."/>
            <person name="Jia S.-G."/>
            <person name="Mao Y.-M."/>
        </authorList>
    </citation>
    <scope>NUCLEOTIDE SEQUENCE</scope>
    <source>
        <strain evidence="6">AT0</strain>
        <tissue evidence="6">Leaf</tissue>
    </source>
</reference>
<dbReference type="GO" id="GO:0005506">
    <property type="term" value="F:iron ion binding"/>
    <property type="evidence" value="ECO:0007669"/>
    <property type="project" value="InterPro"/>
</dbReference>
<proteinExistence type="predicted"/>
<keyword evidence="3" id="KW-0560">Oxidoreductase</keyword>
<dbReference type="OrthoDB" id="1728708at2759"/>
<dbReference type="Gene3D" id="1.10.630.10">
    <property type="entry name" value="Cytochrome P450"/>
    <property type="match status" value="1"/>
</dbReference>
<dbReference type="Pfam" id="PF00067">
    <property type="entry name" value="p450"/>
    <property type="match status" value="1"/>
</dbReference>
<dbReference type="PANTHER" id="PTHR47947">
    <property type="entry name" value="CYTOCHROME P450 82C3-RELATED"/>
    <property type="match status" value="1"/>
</dbReference>
<dbReference type="GO" id="GO:0020037">
    <property type="term" value="F:heme binding"/>
    <property type="evidence" value="ECO:0007669"/>
    <property type="project" value="InterPro"/>
</dbReference>
<keyword evidence="5" id="KW-0503">Monooxygenase</keyword>
<dbReference type="GO" id="GO:0016705">
    <property type="term" value="F:oxidoreductase activity, acting on paired donors, with incorporation or reduction of molecular oxygen"/>
    <property type="evidence" value="ECO:0007669"/>
    <property type="project" value="InterPro"/>
</dbReference>
<dbReference type="AlphaFoldDB" id="A0A978V705"/>
<keyword evidence="1" id="KW-0349">Heme</keyword>
<evidence type="ECO:0000256" key="5">
    <source>
        <dbReference type="ARBA" id="ARBA00023033"/>
    </source>
</evidence>
<dbReference type="InterPro" id="IPR050651">
    <property type="entry name" value="Plant_Cytochrome_P450_Monoox"/>
</dbReference>
<dbReference type="InterPro" id="IPR001128">
    <property type="entry name" value="Cyt_P450"/>
</dbReference>
<evidence type="ECO:0000256" key="4">
    <source>
        <dbReference type="ARBA" id="ARBA00023004"/>
    </source>
</evidence>
<dbReference type="SUPFAM" id="SSF48264">
    <property type="entry name" value="Cytochrome P450"/>
    <property type="match status" value="1"/>
</dbReference>
<keyword evidence="4" id="KW-0408">Iron</keyword>
<evidence type="ECO:0000313" key="7">
    <source>
        <dbReference type="Proteomes" id="UP000813462"/>
    </source>
</evidence>
<organism evidence="6 7">
    <name type="scientific">Ziziphus jujuba var. spinosa</name>
    <dbReference type="NCBI Taxonomy" id="714518"/>
    <lineage>
        <taxon>Eukaryota</taxon>
        <taxon>Viridiplantae</taxon>
        <taxon>Streptophyta</taxon>
        <taxon>Embryophyta</taxon>
        <taxon>Tracheophyta</taxon>
        <taxon>Spermatophyta</taxon>
        <taxon>Magnoliopsida</taxon>
        <taxon>eudicotyledons</taxon>
        <taxon>Gunneridae</taxon>
        <taxon>Pentapetalae</taxon>
        <taxon>rosids</taxon>
        <taxon>fabids</taxon>
        <taxon>Rosales</taxon>
        <taxon>Rhamnaceae</taxon>
        <taxon>Paliureae</taxon>
        <taxon>Ziziphus</taxon>
    </lineage>
</organism>
<evidence type="ECO:0000313" key="6">
    <source>
        <dbReference type="EMBL" id="KAH7523690.1"/>
    </source>
</evidence>
<dbReference type="PANTHER" id="PTHR47947:SF20">
    <property type="entry name" value="CYTOCHROME P450 FAMILY PROTEIN"/>
    <property type="match status" value="1"/>
</dbReference>
<evidence type="ECO:0000256" key="3">
    <source>
        <dbReference type="ARBA" id="ARBA00023002"/>
    </source>
</evidence>
<gene>
    <name evidence="6" type="ORF">FEM48_Zijuj06G0038600</name>
</gene>
<dbReference type="GO" id="GO:0004497">
    <property type="term" value="F:monooxygenase activity"/>
    <property type="evidence" value="ECO:0007669"/>
    <property type="project" value="UniProtKB-KW"/>
</dbReference>
<dbReference type="EMBL" id="JAEACU010000006">
    <property type="protein sequence ID" value="KAH7523690.1"/>
    <property type="molecule type" value="Genomic_DNA"/>
</dbReference>
<name>A0A978V705_ZIZJJ</name>
<sequence length="250" mass="28613">MGDFYWYSLALIIFNFRLTKLFKTDKPAKYKNLPPSPPSIPIIGHLHLVKEPVHRTLQALSNKYGQILLLRCGSRTILLVSSPSAADECFTKNDVVFANRPRTQVGKLLHYNYSTEAVAPYGDLWRNHRRIMTLEIFLSSRLAMFSSVREGEIRLLLDQIVQSCNQGERKIELKSKFIELSFNVMMMIAGKRYFGEDAGDAKEAKKIRAVMRETVDLSGAANTGDFLPILQWVDFFWNEEEVYGVIKKDG</sequence>
<accession>A0A978V705</accession>
<evidence type="ECO:0000256" key="2">
    <source>
        <dbReference type="ARBA" id="ARBA00022723"/>
    </source>
</evidence>
<keyword evidence="2" id="KW-0479">Metal-binding</keyword>
<dbReference type="InterPro" id="IPR036396">
    <property type="entry name" value="Cyt_P450_sf"/>
</dbReference>
<evidence type="ECO:0008006" key="8">
    <source>
        <dbReference type="Google" id="ProtNLM"/>
    </source>
</evidence>
<evidence type="ECO:0000256" key="1">
    <source>
        <dbReference type="ARBA" id="ARBA00022617"/>
    </source>
</evidence>
<protein>
    <recommendedName>
        <fullName evidence="8">Isoflavone 3'-hydroxylase-like</fullName>
    </recommendedName>
</protein>